<dbReference type="EMBL" id="GBRH01266468">
    <property type="protein sequence ID" value="JAD31427.1"/>
    <property type="molecule type" value="Transcribed_RNA"/>
</dbReference>
<reference evidence="1" key="2">
    <citation type="journal article" date="2015" name="Data Brief">
        <title>Shoot transcriptome of the giant reed, Arundo donax.</title>
        <authorList>
            <person name="Barrero R.A."/>
            <person name="Guerrero F.D."/>
            <person name="Moolhuijzen P."/>
            <person name="Goolsby J.A."/>
            <person name="Tidwell J."/>
            <person name="Bellgard S.E."/>
            <person name="Bellgard M.I."/>
        </authorList>
    </citation>
    <scope>NUCLEOTIDE SEQUENCE</scope>
    <source>
        <tissue evidence="1">Shoot tissue taken approximately 20 cm above the soil surface</tissue>
    </source>
</reference>
<accession>A0A0A8Z987</accession>
<evidence type="ECO:0000313" key="1">
    <source>
        <dbReference type="EMBL" id="JAD31427.1"/>
    </source>
</evidence>
<dbReference type="AlphaFoldDB" id="A0A0A8Z987"/>
<sequence length="61" mass="6873">MELQQCGVYKTGLPRLEGGLSISEDDGIPLFPDFPGCNRKDFREERVVTLPFSLLDCVKEI</sequence>
<organism evidence="1">
    <name type="scientific">Arundo donax</name>
    <name type="common">Giant reed</name>
    <name type="synonym">Donax arundinaceus</name>
    <dbReference type="NCBI Taxonomy" id="35708"/>
    <lineage>
        <taxon>Eukaryota</taxon>
        <taxon>Viridiplantae</taxon>
        <taxon>Streptophyta</taxon>
        <taxon>Embryophyta</taxon>
        <taxon>Tracheophyta</taxon>
        <taxon>Spermatophyta</taxon>
        <taxon>Magnoliopsida</taxon>
        <taxon>Liliopsida</taxon>
        <taxon>Poales</taxon>
        <taxon>Poaceae</taxon>
        <taxon>PACMAD clade</taxon>
        <taxon>Arundinoideae</taxon>
        <taxon>Arundineae</taxon>
        <taxon>Arundo</taxon>
    </lineage>
</organism>
<protein>
    <submittedName>
        <fullName evidence="1">Uncharacterized protein</fullName>
    </submittedName>
</protein>
<reference evidence="1" key="1">
    <citation type="submission" date="2014-09" db="EMBL/GenBank/DDBJ databases">
        <authorList>
            <person name="Magalhaes I.L.F."/>
            <person name="Oliveira U."/>
            <person name="Santos F.R."/>
            <person name="Vidigal T.H.D.A."/>
            <person name="Brescovit A.D."/>
            <person name="Santos A.J."/>
        </authorList>
    </citation>
    <scope>NUCLEOTIDE SEQUENCE</scope>
    <source>
        <tissue evidence="1">Shoot tissue taken approximately 20 cm above the soil surface</tissue>
    </source>
</reference>
<name>A0A0A8Z987_ARUDO</name>
<proteinExistence type="predicted"/>